<name>A0A6N6MG90_9FLAO</name>
<keyword evidence="1" id="KW-0175">Coiled coil</keyword>
<evidence type="ECO:0000313" key="2">
    <source>
        <dbReference type="EMBL" id="KAB1067955.1"/>
    </source>
</evidence>
<dbReference type="Proteomes" id="UP000441333">
    <property type="component" value="Unassembled WGS sequence"/>
</dbReference>
<dbReference type="EMBL" id="WAAT01000042">
    <property type="protein sequence ID" value="KAB1067955.1"/>
    <property type="molecule type" value="Genomic_DNA"/>
</dbReference>
<keyword evidence="3" id="KW-1185">Reference proteome</keyword>
<reference evidence="2 3" key="1">
    <citation type="submission" date="2019-09" db="EMBL/GenBank/DDBJ databases">
        <authorList>
            <person name="Cao W.R."/>
        </authorList>
    </citation>
    <scope>NUCLEOTIDE SEQUENCE [LARGE SCALE GENOMIC DNA]</scope>
    <source>
        <strain evidence="2 3">B1N29</strain>
    </source>
</reference>
<feature type="coiled-coil region" evidence="1">
    <location>
        <begin position="255"/>
        <end position="282"/>
    </location>
</feature>
<sequence>MTREERLLDFIVFTFCDYELLNDIIDFFYQEKNIIEDYKDFLDENIEEIPEILTSKINYNDDFQSFDEFLDKDEQRLIIEYFSDNYNHYYDGGMPLDISAEDFGNYFEKYLQFKKINSGVYISFFVQFYNSVESLMKSELTNELSHIENTFLQYNRLSLDLSDNFKKLKQKEYEHSLFESINKNHFQVQGFIDNFEKQEFFLDSKETIIHLLETLPVGDYNHCLGGLKFDVKQNLSQLPLEYLNYTYFGVKTENSIEERHKNEELKKELEDLKKKHTLLVTNLDTKGFCDAEINILFNLLQNNKFSKLNIRSNDFSQAVSQFHILYLFFVFDFYEGELDRIKDFKKFISDFTLFKTENAEQYRKYYSNLDSKNRHYPFNSVKKTSDIIESKLNISREKLKKIPKIKNTNIMY</sequence>
<accession>A0A6N6MG90</accession>
<comment type="caution">
    <text evidence="2">The sequence shown here is derived from an EMBL/GenBank/DDBJ whole genome shotgun (WGS) entry which is preliminary data.</text>
</comment>
<protein>
    <submittedName>
        <fullName evidence="2">Uncharacterized protein</fullName>
    </submittedName>
</protein>
<proteinExistence type="predicted"/>
<evidence type="ECO:0000256" key="1">
    <source>
        <dbReference type="SAM" id="Coils"/>
    </source>
</evidence>
<dbReference type="RefSeq" id="WP_150938773.1">
    <property type="nucleotide sequence ID" value="NZ_WAAT01000042.1"/>
</dbReference>
<organism evidence="2 3">
    <name type="scientific">Pseudotamlana haliotis</name>
    <dbReference type="NCBI Taxonomy" id="2614804"/>
    <lineage>
        <taxon>Bacteria</taxon>
        <taxon>Pseudomonadati</taxon>
        <taxon>Bacteroidota</taxon>
        <taxon>Flavobacteriia</taxon>
        <taxon>Flavobacteriales</taxon>
        <taxon>Flavobacteriaceae</taxon>
        <taxon>Pseudotamlana</taxon>
    </lineage>
</organism>
<dbReference type="AlphaFoldDB" id="A0A6N6MG90"/>
<gene>
    <name evidence="2" type="ORF">F6U93_08415</name>
</gene>
<evidence type="ECO:0000313" key="3">
    <source>
        <dbReference type="Proteomes" id="UP000441333"/>
    </source>
</evidence>